<reference evidence="3" key="1">
    <citation type="submission" date="2010-02" db="EMBL/GenBank/DDBJ databases">
        <title>Complete sequence of Ferroglobus placidus DSM 10642.</title>
        <authorList>
            <consortium name="US DOE Joint Genome Institute"/>
            <person name="Lucas S."/>
            <person name="Copeland A."/>
            <person name="Lapidus A."/>
            <person name="Cheng J.-F."/>
            <person name="Bruce D."/>
            <person name="Goodwin L."/>
            <person name="Pitluck S."/>
            <person name="Saunders E."/>
            <person name="Brettin T."/>
            <person name="Detter J.C."/>
            <person name="Han C."/>
            <person name="Tapia R."/>
            <person name="Larimer F."/>
            <person name="Land M."/>
            <person name="Hauser L."/>
            <person name="Kyrpides N."/>
            <person name="Ivanova N."/>
            <person name="Holmes D."/>
            <person name="Lovley D."/>
            <person name="Kyrpides N."/>
            <person name="Anderson I.J."/>
            <person name="Woyke T."/>
        </authorList>
    </citation>
    <scope>NUCLEOTIDE SEQUENCE [LARGE SCALE GENOMIC DNA]</scope>
    <source>
        <strain evidence="3">DSM 10642 / AEDII12DO</strain>
    </source>
</reference>
<sequence>MKVVEGVVEIKDVRDFLSKLPCEATFINAEYVLDKEVVEFAAKKAKKAWEEGRRVARNFSTEILLYVAATRQIRDAVKIGLKEGRNEVVVVAEENCIEKLKKLGFKEENVLKIDEEKVEKVMKLYGIEEKEVEIVGKEKLPLLIRERIVLFDLSK</sequence>
<protein>
    <recommendedName>
        <fullName evidence="4">KEOPS complex Cgi121-like subunit</fullName>
    </recommendedName>
</protein>
<dbReference type="InterPro" id="IPR036504">
    <property type="entry name" value="CGI121/TPRKB_sf"/>
</dbReference>
<gene>
    <name evidence="2" type="ordered locus">Ferp_0286</name>
</gene>
<dbReference type="GeneID" id="8777783"/>
<reference evidence="2 3" key="2">
    <citation type="journal article" date="2011" name="Stand. Genomic Sci.">
        <title>Complete genome sequence of Ferroglobus placidus AEDII12DO.</title>
        <authorList>
            <person name="Anderson I."/>
            <person name="Risso C."/>
            <person name="Holmes D."/>
            <person name="Lucas S."/>
            <person name="Copeland A."/>
            <person name="Lapidus A."/>
            <person name="Cheng J.F."/>
            <person name="Bruce D."/>
            <person name="Goodwin L."/>
            <person name="Pitluck S."/>
            <person name="Saunders E."/>
            <person name="Brettin T."/>
            <person name="Detter J.C."/>
            <person name="Han C."/>
            <person name="Tapia R."/>
            <person name="Larimer F."/>
            <person name="Land M."/>
            <person name="Hauser L."/>
            <person name="Woyke T."/>
            <person name="Lovley D."/>
            <person name="Kyrpides N."/>
            <person name="Ivanova N."/>
        </authorList>
    </citation>
    <scope>NUCLEOTIDE SEQUENCE [LARGE SCALE GENOMIC DNA]</scope>
    <source>
        <strain evidence="3">DSM 10642 / AEDII12DO</strain>
    </source>
</reference>
<organism evidence="2 3">
    <name type="scientific">Ferroglobus placidus (strain DSM 10642 / AEDII12DO)</name>
    <dbReference type="NCBI Taxonomy" id="589924"/>
    <lineage>
        <taxon>Archaea</taxon>
        <taxon>Methanobacteriati</taxon>
        <taxon>Methanobacteriota</taxon>
        <taxon>Archaeoglobi</taxon>
        <taxon>Archaeoglobales</taxon>
        <taxon>Archaeoglobaceae</taxon>
        <taxon>Ferroglobus</taxon>
    </lineage>
</organism>
<dbReference type="EMBL" id="CP001899">
    <property type="protein sequence ID" value="ADC64467.1"/>
    <property type="molecule type" value="Genomic_DNA"/>
</dbReference>
<dbReference type="InterPro" id="IPR016799">
    <property type="entry name" value="UCP022062"/>
</dbReference>
<accession>D3S2D7</accession>
<dbReference type="Proteomes" id="UP000002613">
    <property type="component" value="Chromosome"/>
</dbReference>
<dbReference type="PaxDb" id="589924-Ferp_0286"/>
<name>D3S2D7_FERPA</name>
<dbReference type="KEGG" id="fpl:Ferp_0286"/>
<dbReference type="eggNOG" id="arCOG02197">
    <property type="taxonomic scope" value="Archaea"/>
</dbReference>
<proteinExistence type="inferred from homology"/>
<dbReference type="HOGENOM" id="CLU_103619_1_1_2"/>
<dbReference type="OrthoDB" id="69587at2157"/>
<evidence type="ECO:0000256" key="1">
    <source>
        <dbReference type="ARBA" id="ARBA00005546"/>
    </source>
</evidence>
<evidence type="ECO:0008006" key="4">
    <source>
        <dbReference type="Google" id="ProtNLM"/>
    </source>
</evidence>
<dbReference type="AlphaFoldDB" id="D3S2D7"/>
<evidence type="ECO:0000313" key="3">
    <source>
        <dbReference type="Proteomes" id="UP000002613"/>
    </source>
</evidence>
<dbReference type="SUPFAM" id="SSF143870">
    <property type="entry name" value="PF0523-like"/>
    <property type="match status" value="1"/>
</dbReference>
<dbReference type="NCBIfam" id="NF011465">
    <property type="entry name" value="PRK14886.1-1"/>
    <property type="match status" value="1"/>
</dbReference>
<dbReference type="Pfam" id="PF08617">
    <property type="entry name" value="CGI-121"/>
    <property type="match status" value="1"/>
</dbReference>
<evidence type="ECO:0000313" key="2">
    <source>
        <dbReference type="EMBL" id="ADC64467.1"/>
    </source>
</evidence>
<dbReference type="InterPro" id="IPR013926">
    <property type="entry name" value="CGI121/TPRKB"/>
</dbReference>
<keyword evidence="3" id="KW-1185">Reference proteome</keyword>
<dbReference type="RefSeq" id="WP_012964814.1">
    <property type="nucleotide sequence ID" value="NC_013849.1"/>
</dbReference>
<dbReference type="Gene3D" id="3.30.2380.10">
    <property type="entry name" value="CGI121/TPRKB"/>
    <property type="match status" value="1"/>
</dbReference>
<dbReference type="STRING" id="589924.Ferp_0286"/>
<comment type="similarity">
    <text evidence="1">Belongs to the CGI121/TPRKB family.</text>
</comment>
<dbReference type="PIRSF" id="PIRSF022062">
    <property type="entry name" value="UCP022062"/>
    <property type="match status" value="1"/>
</dbReference>